<dbReference type="PANTHER" id="PTHR35867">
    <property type="entry name" value="PROTEIN RSEC"/>
    <property type="match status" value="1"/>
</dbReference>
<dbReference type="OrthoDB" id="9795854at2"/>
<feature type="transmembrane region" description="Helical" evidence="1">
    <location>
        <begin position="79"/>
        <end position="98"/>
    </location>
</feature>
<comment type="caution">
    <text evidence="2">The sequence shown here is derived from an EMBL/GenBank/DDBJ whole genome shotgun (WGS) entry which is preliminary data.</text>
</comment>
<keyword evidence="3" id="KW-1185">Reference proteome</keyword>
<evidence type="ECO:0000256" key="1">
    <source>
        <dbReference type="SAM" id="Phobius"/>
    </source>
</evidence>
<dbReference type="InterPro" id="IPR026268">
    <property type="entry name" value="RseC"/>
</dbReference>
<proteinExistence type="predicted"/>
<organism evidence="2 3">
    <name type="scientific">Siccibacter turicensis</name>
    <dbReference type="NCBI Taxonomy" id="357233"/>
    <lineage>
        <taxon>Bacteria</taxon>
        <taxon>Pseudomonadati</taxon>
        <taxon>Pseudomonadota</taxon>
        <taxon>Gammaproteobacteria</taxon>
        <taxon>Enterobacterales</taxon>
        <taxon>Enterobacteriaceae</taxon>
        <taxon>Siccibacter</taxon>
    </lineage>
</organism>
<keyword evidence="1" id="KW-1133">Transmembrane helix</keyword>
<dbReference type="Proteomes" id="UP000240212">
    <property type="component" value="Unassembled WGS sequence"/>
</dbReference>
<feature type="transmembrane region" description="Helical" evidence="1">
    <location>
        <begin position="104"/>
        <end position="121"/>
    </location>
</feature>
<dbReference type="STRING" id="1388748.GCA_000463155_02335"/>
<evidence type="ECO:0000313" key="3">
    <source>
        <dbReference type="Proteomes" id="UP000240212"/>
    </source>
</evidence>
<keyword evidence="1" id="KW-0472">Membrane</keyword>
<dbReference type="RefSeq" id="WP_024549688.1">
    <property type="nucleotide sequence ID" value="NZ_CP188034.1"/>
</dbReference>
<keyword evidence="1" id="KW-0812">Transmembrane</keyword>
<reference evidence="2 3" key="1">
    <citation type="submission" date="2018-03" db="EMBL/GenBank/DDBJ databases">
        <title>Draft genome sequence of the first documented clinical Siccibacter turicensis isolate in Austria.</title>
        <authorList>
            <person name="Lepuschitz S."/>
            <person name="Pekard-Amenitsch S."/>
            <person name="Haunold R."/>
            <person name="Schill S."/>
            <person name="Mach R."/>
            <person name="Allerberger F."/>
            <person name="Ruppitsch W."/>
            <person name="Forsythe S.J."/>
        </authorList>
    </citation>
    <scope>NUCLEOTIDE SEQUENCE [LARGE SCALE GENOMIC DNA]</scope>
    <source>
        <strain evidence="2 3">6100069499-17</strain>
    </source>
</reference>
<sequence>MIKEWATVVSWENGEALLSCDVKASCNSCASRAGCGSRVLNKLGPQNVHTIAVSSAQPLVPGQKVELGIAERSLLSSALLVYMAPLVGLFIMAGLFQALFGSDLAAMSGALLGGTGGFLLARGLGEKLTRRNEWQPVIISVGLPPDAVRVDTFSAQDGR</sequence>
<dbReference type="PANTHER" id="PTHR35867:SF1">
    <property type="entry name" value="PROTEIN RSEC"/>
    <property type="match status" value="1"/>
</dbReference>
<dbReference type="PIRSF" id="PIRSF004923">
    <property type="entry name" value="RseC"/>
    <property type="match status" value="1"/>
</dbReference>
<accession>A0A2P8VIT4</accession>
<name>A0A2P8VIT4_9ENTR</name>
<protein>
    <submittedName>
        <fullName evidence="2">SoxR-reducing system protein RseC</fullName>
    </submittedName>
</protein>
<dbReference type="AlphaFoldDB" id="A0A2P8VIT4"/>
<gene>
    <name evidence="2" type="ORF">C7G83_09900</name>
</gene>
<dbReference type="EMBL" id="PYEP01000004">
    <property type="protein sequence ID" value="PSN07447.1"/>
    <property type="molecule type" value="Genomic_DNA"/>
</dbReference>
<dbReference type="InterPro" id="IPR007359">
    <property type="entry name" value="SigmaE_reg_RseC_MucC"/>
</dbReference>
<evidence type="ECO:0000313" key="2">
    <source>
        <dbReference type="EMBL" id="PSN07447.1"/>
    </source>
</evidence>
<dbReference type="Pfam" id="PF04246">
    <property type="entry name" value="RseC_MucC"/>
    <property type="match status" value="1"/>
</dbReference>
<dbReference type="NCBIfam" id="NF008115">
    <property type="entry name" value="PRK10862.1"/>
    <property type="match status" value="1"/>
</dbReference>